<evidence type="ECO:0000259" key="1">
    <source>
        <dbReference type="Pfam" id="PF00266"/>
    </source>
</evidence>
<dbReference type="EMBL" id="VSSQ01017701">
    <property type="protein sequence ID" value="MPM60242.1"/>
    <property type="molecule type" value="Genomic_DNA"/>
</dbReference>
<organism evidence="2">
    <name type="scientific">bioreactor metagenome</name>
    <dbReference type="NCBI Taxonomy" id="1076179"/>
    <lineage>
        <taxon>unclassified sequences</taxon>
        <taxon>metagenomes</taxon>
        <taxon>ecological metagenomes</taxon>
    </lineage>
</organism>
<accession>A0A645B481</accession>
<name>A0A645B481_9ZZZZ</name>
<dbReference type="AlphaFoldDB" id="A0A645B481"/>
<dbReference type="InterPro" id="IPR015422">
    <property type="entry name" value="PyrdxlP-dep_Trfase_small"/>
</dbReference>
<dbReference type="Gene3D" id="3.90.1150.10">
    <property type="entry name" value="Aspartate Aminotransferase, domain 1"/>
    <property type="match status" value="1"/>
</dbReference>
<protein>
    <recommendedName>
        <fullName evidence="1">Aminotransferase class V domain-containing protein</fullName>
    </recommendedName>
</protein>
<evidence type="ECO:0000313" key="2">
    <source>
        <dbReference type="EMBL" id="MPM60242.1"/>
    </source>
</evidence>
<dbReference type="InterPro" id="IPR015424">
    <property type="entry name" value="PyrdxlP-dep_Trfase"/>
</dbReference>
<dbReference type="PANTHER" id="PTHR43586">
    <property type="entry name" value="CYSTEINE DESULFURASE"/>
    <property type="match status" value="1"/>
</dbReference>
<dbReference type="PANTHER" id="PTHR43586:SF4">
    <property type="entry name" value="ISOPENICILLIN N EPIMERASE"/>
    <property type="match status" value="1"/>
</dbReference>
<dbReference type="Pfam" id="PF00266">
    <property type="entry name" value="Aminotran_5"/>
    <property type="match status" value="1"/>
</dbReference>
<proteinExistence type="predicted"/>
<comment type="caution">
    <text evidence="2">The sequence shown here is derived from an EMBL/GenBank/DDBJ whole genome shotgun (WGS) entry which is preliminary data.</text>
</comment>
<dbReference type="InterPro" id="IPR000192">
    <property type="entry name" value="Aminotrans_V_dom"/>
</dbReference>
<feature type="domain" description="Aminotransferase class V" evidence="1">
    <location>
        <begin position="4"/>
        <end position="97"/>
    </location>
</feature>
<sequence length="111" mass="12560">MTIFEKEQSNYRHLVNLLQKYDNIRIVGSVHTNACIGVVSCVFDNYGSDNIGQILSDRNIAVRTGLHCAPTAQRFLGTFPAGTVRFSVGYFNTDEEFRLLEEALKYIHENS</sequence>
<reference evidence="2" key="1">
    <citation type="submission" date="2019-08" db="EMBL/GenBank/DDBJ databases">
        <authorList>
            <person name="Kucharzyk K."/>
            <person name="Murdoch R.W."/>
            <person name="Higgins S."/>
            <person name="Loffler F."/>
        </authorList>
    </citation>
    <scope>NUCLEOTIDE SEQUENCE</scope>
</reference>
<dbReference type="SUPFAM" id="SSF53383">
    <property type="entry name" value="PLP-dependent transferases"/>
    <property type="match status" value="1"/>
</dbReference>
<gene>
    <name evidence="2" type="ORF">SDC9_107093</name>
</gene>